<dbReference type="Proteomes" id="UP001500975">
    <property type="component" value="Unassembled WGS sequence"/>
</dbReference>
<keyword evidence="2" id="KW-0238">DNA-binding</keyword>
<sequence length="254" mass="27251">MSFQDAFARAIFAPDAVEDPVVRRLAAQPAFAVYRNTVMKGCIDALEANFPAVARLVGSEWFRAAAAIHVRAHPPRDGRLLHYGKDFAAFLQAFEPAAELGYLPGVACLDALWREAHAAEDAPVLDAAWLARQGPERLAALVLRPHPATRWAWFDGQPIYSIWARNRDGAEGDAELIWQGEGALLTRPVDSVKWQALDAAACAFLDACAAGRPLGEAAECALDIDGDADLAALLAALLRAGAFTTPDPRPQGSS</sequence>
<dbReference type="InterPro" id="IPR018640">
    <property type="entry name" value="DUF2063"/>
</dbReference>
<keyword evidence="3" id="KW-1185">Reference proteome</keyword>
<accession>A0ABP8HV96</accession>
<evidence type="ECO:0000259" key="1">
    <source>
        <dbReference type="Pfam" id="PF09836"/>
    </source>
</evidence>
<name>A0ABP8HV96_9BURK</name>
<comment type="caution">
    <text evidence="2">The sequence shown here is derived from an EMBL/GenBank/DDBJ whole genome shotgun (WGS) entry which is preliminary data.</text>
</comment>
<evidence type="ECO:0000313" key="2">
    <source>
        <dbReference type="EMBL" id="GAA4345087.1"/>
    </source>
</evidence>
<dbReference type="Gene3D" id="1.10.150.690">
    <property type="entry name" value="DUF2063"/>
    <property type="match status" value="1"/>
</dbReference>
<gene>
    <name evidence="2" type="ORF">GCM10023165_28810</name>
</gene>
<dbReference type="RefSeq" id="WP_345538687.1">
    <property type="nucleotide sequence ID" value="NZ_BAABGJ010000027.1"/>
</dbReference>
<organism evidence="2 3">
    <name type="scientific">Variovorax defluvii</name>
    <dbReference type="NCBI Taxonomy" id="913761"/>
    <lineage>
        <taxon>Bacteria</taxon>
        <taxon>Pseudomonadati</taxon>
        <taxon>Pseudomonadota</taxon>
        <taxon>Betaproteobacteria</taxon>
        <taxon>Burkholderiales</taxon>
        <taxon>Comamonadaceae</taxon>
        <taxon>Variovorax</taxon>
    </lineage>
</organism>
<proteinExistence type="predicted"/>
<reference evidence="3" key="1">
    <citation type="journal article" date="2019" name="Int. J. Syst. Evol. Microbiol.">
        <title>The Global Catalogue of Microorganisms (GCM) 10K type strain sequencing project: providing services to taxonomists for standard genome sequencing and annotation.</title>
        <authorList>
            <consortium name="The Broad Institute Genomics Platform"/>
            <consortium name="The Broad Institute Genome Sequencing Center for Infectious Disease"/>
            <person name="Wu L."/>
            <person name="Ma J."/>
        </authorList>
    </citation>
    <scope>NUCLEOTIDE SEQUENCE [LARGE SCALE GENOMIC DNA]</scope>
    <source>
        <strain evidence="3">JCM 17804</strain>
    </source>
</reference>
<dbReference type="EMBL" id="BAABGJ010000027">
    <property type="protein sequence ID" value="GAA4345087.1"/>
    <property type="molecule type" value="Genomic_DNA"/>
</dbReference>
<protein>
    <submittedName>
        <fullName evidence="2">DNA-binding domain-containing protein</fullName>
    </submittedName>
</protein>
<dbReference type="InterPro" id="IPR044922">
    <property type="entry name" value="DUF2063_N_sf"/>
</dbReference>
<dbReference type="GO" id="GO:0003677">
    <property type="term" value="F:DNA binding"/>
    <property type="evidence" value="ECO:0007669"/>
    <property type="project" value="UniProtKB-KW"/>
</dbReference>
<feature type="domain" description="Putative DNA-binding" evidence="1">
    <location>
        <begin position="3"/>
        <end position="91"/>
    </location>
</feature>
<evidence type="ECO:0000313" key="3">
    <source>
        <dbReference type="Proteomes" id="UP001500975"/>
    </source>
</evidence>
<dbReference type="Pfam" id="PF09836">
    <property type="entry name" value="DUF2063"/>
    <property type="match status" value="1"/>
</dbReference>